<keyword evidence="2" id="KW-1185">Reference proteome</keyword>
<name>G9NJU7_HYPAI</name>
<dbReference type="AlphaFoldDB" id="G9NJU7"/>
<accession>G9NJU7</accession>
<gene>
    <name evidence="1" type="ORF">TRIATDRAFT_289969</name>
</gene>
<dbReference type="Proteomes" id="UP000005426">
    <property type="component" value="Unassembled WGS sequence"/>
</dbReference>
<organism evidence="1 2">
    <name type="scientific">Hypocrea atroviridis (strain ATCC 20476 / IMI 206040)</name>
    <name type="common">Trichoderma atroviride</name>
    <dbReference type="NCBI Taxonomy" id="452589"/>
    <lineage>
        <taxon>Eukaryota</taxon>
        <taxon>Fungi</taxon>
        <taxon>Dikarya</taxon>
        <taxon>Ascomycota</taxon>
        <taxon>Pezizomycotina</taxon>
        <taxon>Sordariomycetes</taxon>
        <taxon>Hypocreomycetidae</taxon>
        <taxon>Hypocreales</taxon>
        <taxon>Hypocreaceae</taxon>
        <taxon>Trichoderma</taxon>
    </lineage>
</organism>
<dbReference type="HOGENOM" id="CLU_3014434_0_0_1"/>
<evidence type="ECO:0000313" key="2">
    <source>
        <dbReference type="Proteomes" id="UP000005426"/>
    </source>
</evidence>
<proteinExistence type="predicted"/>
<protein>
    <submittedName>
        <fullName evidence="1">Uncharacterized protein</fullName>
    </submittedName>
</protein>
<comment type="caution">
    <text evidence="1">The sequence shown here is derived from an EMBL/GenBank/DDBJ whole genome shotgun (WGS) entry which is preliminary data.</text>
</comment>
<sequence>MCDILTSYESSTHSGASFAFAALKTESRLELNSWLLMIVCERSNCASQPRPKASQS</sequence>
<reference evidence="1 2" key="1">
    <citation type="journal article" date="2011" name="Genome Biol.">
        <title>Comparative genome sequence analysis underscores mycoparasitism as the ancestral life style of Trichoderma.</title>
        <authorList>
            <person name="Kubicek C.P."/>
            <person name="Herrera-Estrella A."/>
            <person name="Seidl-Seiboth V."/>
            <person name="Martinez D.A."/>
            <person name="Druzhinina I.S."/>
            <person name="Thon M."/>
            <person name="Zeilinger S."/>
            <person name="Casas-Flores S."/>
            <person name="Horwitz B.A."/>
            <person name="Mukherjee P.K."/>
            <person name="Mukherjee M."/>
            <person name="Kredics L."/>
            <person name="Alcaraz L.D."/>
            <person name="Aerts A."/>
            <person name="Antal Z."/>
            <person name="Atanasova L."/>
            <person name="Cervantes-Badillo M.G."/>
            <person name="Challacombe J."/>
            <person name="Chertkov O."/>
            <person name="McCluskey K."/>
            <person name="Coulpier F."/>
            <person name="Deshpande N."/>
            <person name="von Doehren H."/>
            <person name="Ebbole D.J."/>
            <person name="Esquivel-Naranjo E.U."/>
            <person name="Fekete E."/>
            <person name="Flipphi M."/>
            <person name="Glaser F."/>
            <person name="Gomez-Rodriguez E.Y."/>
            <person name="Gruber S."/>
            <person name="Han C."/>
            <person name="Henrissat B."/>
            <person name="Hermosa R."/>
            <person name="Hernandez-Onate M."/>
            <person name="Karaffa L."/>
            <person name="Kosti I."/>
            <person name="Le Crom S."/>
            <person name="Lindquist E."/>
            <person name="Lucas S."/>
            <person name="Luebeck M."/>
            <person name="Luebeck P.S."/>
            <person name="Margeot A."/>
            <person name="Metz B."/>
            <person name="Misra M."/>
            <person name="Nevalainen H."/>
            <person name="Omann M."/>
            <person name="Packer N."/>
            <person name="Perrone G."/>
            <person name="Uresti-Rivera E.E."/>
            <person name="Salamov A."/>
            <person name="Schmoll M."/>
            <person name="Seiboth B."/>
            <person name="Shapiro H."/>
            <person name="Sukno S."/>
            <person name="Tamayo-Ramos J.A."/>
            <person name="Tisch D."/>
            <person name="Wiest A."/>
            <person name="Wilkinson H.H."/>
            <person name="Zhang M."/>
            <person name="Coutinho P.M."/>
            <person name="Kenerley C.M."/>
            <person name="Monte E."/>
            <person name="Baker S.E."/>
            <person name="Grigoriev I.V."/>
        </authorList>
    </citation>
    <scope>NUCLEOTIDE SEQUENCE [LARGE SCALE GENOMIC DNA]</scope>
    <source>
        <strain evidence="2">ATCC 20476 / IMI 206040</strain>
    </source>
</reference>
<dbReference type="EMBL" id="ABDG02000017">
    <property type="protein sequence ID" value="EHK49169.1"/>
    <property type="molecule type" value="Genomic_DNA"/>
</dbReference>
<evidence type="ECO:0000313" key="1">
    <source>
        <dbReference type="EMBL" id="EHK49169.1"/>
    </source>
</evidence>